<dbReference type="Pfam" id="PF18766">
    <property type="entry name" value="SWI2_SNF2"/>
    <property type="match status" value="1"/>
</dbReference>
<dbReference type="InterPro" id="IPR014001">
    <property type="entry name" value="Helicase_ATP-bd"/>
</dbReference>
<dbReference type="NCBIfam" id="TIGR00348">
    <property type="entry name" value="hsdR"/>
    <property type="match status" value="1"/>
</dbReference>
<evidence type="ECO:0000256" key="4">
    <source>
        <dbReference type="ARBA" id="ARBA00022722"/>
    </source>
</evidence>
<dbReference type="InterPro" id="IPR027417">
    <property type="entry name" value="P-loop_NTPase"/>
</dbReference>
<dbReference type="EMBL" id="FOCG01000002">
    <property type="protein sequence ID" value="SEN00603.1"/>
    <property type="molecule type" value="Genomic_DNA"/>
</dbReference>
<evidence type="ECO:0000256" key="5">
    <source>
        <dbReference type="ARBA" id="ARBA00022741"/>
    </source>
</evidence>
<dbReference type="InterPro" id="IPR051268">
    <property type="entry name" value="Type-I_R_enzyme_R_subunit"/>
</dbReference>
<dbReference type="Pfam" id="PF04313">
    <property type="entry name" value="HSDR_N"/>
    <property type="match status" value="1"/>
</dbReference>
<dbReference type="SMART" id="SM00487">
    <property type="entry name" value="DEXDc"/>
    <property type="match status" value="1"/>
</dbReference>
<evidence type="ECO:0000256" key="6">
    <source>
        <dbReference type="ARBA" id="ARBA00022747"/>
    </source>
</evidence>
<dbReference type="AlphaFoldDB" id="A0A1H8CZU8"/>
<dbReference type="InterPro" id="IPR040980">
    <property type="entry name" value="SWI2_SNF2"/>
</dbReference>
<keyword evidence="8 11" id="KW-0378">Hydrolase</keyword>
<evidence type="ECO:0000256" key="1">
    <source>
        <dbReference type="ARBA" id="ARBA00000851"/>
    </source>
</evidence>
<organism evidence="13 14">
    <name type="scientific">Hydrogenoanaerobacterium saccharovorans</name>
    <dbReference type="NCBI Taxonomy" id="474960"/>
    <lineage>
        <taxon>Bacteria</taxon>
        <taxon>Bacillati</taxon>
        <taxon>Bacillota</taxon>
        <taxon>Clostridia</taxon>
        <taxon>Eubacteriales</taxon>
        <taxon>Oscillospiraceae</taxon>
        <taxon>Hydrogenoanaerobacterium</taxon>
    </lineage>
</organism>
<dbReference type="InterPro" id="IPR055180">
    <property type="entry name" value="HsdR_RecA-like_helicase_dom_2"/>
</dbReference>
<reference evidence="13 14" key="1">
    <citation type="submission" date="2016-10" db="EMBL/GenBank/DDBJ databases">
        <authorList>
            <person name="de Groot N.N."/>
        </authorList>
    </citation>
    <scope>NUCLEOTIDE SEQUENCE [LARGE SCALE GENOMIC DNA]</scope>
    <source>
        <strain evidence="13 14">CGMCC 1.5070</strain>
    </source>
</reference>
<dbReference type="Proteomes" id="UP000199158">
    <property type="component" value="Unassembled WGS sequence"/>
</dbReference>
<keyword evidence="4" id="KW-0540">Nuclease</keyword>
<evidence type="ECO:0000313" key="14">
    <source>
        <dbReference type="Proteomes" id="UP000199158"/>
    </source>
</evidence>
<dbReference type="Gene3D" id="1.10.10.2110">
    <property type="match status" value="1"/>
</dbReference>
<dbReference type="EC" id="3.1.21.3" evidence="11"/>
<dbReference type="PANTHER" id="PTHR30195:SF16">
    <property type="entry name" value="TYPE I RESTRICTION ENZYME ENDONUCLEASE SUBUNIT"/>
    <property type="match status" value="1"/>
</dbReference>
<dbReference type="PANTHER" id="PTHR30195">
    <property type="entry name" value="TYPE I SITE-SPECIFIC DEOXYRIBONUCLEASE PROTEIN SUBUNIT M AND R"/>
    <property type="match status" value="1"/>
</dbReference>
<dbReference type="Pfam" id="PF12008">
    <property type="entry name" value="EcoR124_C"/>
    <property type="match status" value="1"/>
</dbReference>
<evidence type="ECO:0000256" key="8">
    <source>
        <dbReference type="ARBA" id="ARBA00022801"/>
    </source>
</evidence>
<dbReference type="GO" id="GO:0003677">
    <property type="term" value="F:DNA binding"/>
    <property type="evidence" value="ECO:0007669"/>
    <property type="project" value="UniProtKB-KW"/>
</dbReference>
<evidence type="ECO:0000259" key="12">
    <source>
        <dbReference type="PROSITE" id="PS51192"/>
    </source>
</evidence>
<dbReference type="Gene3D" id="3.40.50.300">
    <property type="entry name" value="P-loop containing nucleotide triphosphate hydrolases"/>
    <property type="match status" value="2"/>
</dbReference>
<comment type="subunit">
    <text evidence="3 11">The type I restriction/modification system is composed of three polypeptides R, M and S.</text>
</comment>
<keyword evidence="9 11" id="KW-0067">ATP-binding</keyword>
<evidence type="ECO:0000256" key="7">
    <source>
        <dbReference type="ARBA" id="ARBA00022759"/>
    </source>
</evidence>
<evidence type="ECO:0000256" key="10">
    <source>
        <dbReference type="ARBA" id="ARBA00023125"/>
    </source>
</evidence>
<evidence type="ECO:0000256" key="3">
    <source>
        <dbReference type="ARBA" id="ARBA00011296"/>
    </source>
</evidence>
<comment type="function">
    <text evidence="11">Subunit R is required for both nuclease and ATPase activities, but not for modification.</text>
</comment>
<keyword evidence="5 11" id="KW-0547">Nucleotide-binding</keyword>
<dbReference type="PROSITE" id="PS51192">
    <property type="entry name" value="HELICASE_ATP_BIND_1"/>
    <property type="match status" value="1"/>
</dbReference>
<evidence type="ECO:0000256" key="2">
    <source>
        <dbReference type="ARBA" id="ARBA00008598"/>
    </source>
</evidence>
<dbReference type="InterPro" id="IPR007409">
    <property type="entry name" value="Restrct_endonuc_type1_HsdR_N"/>
</dbReference>
<dbReference type="STRING" id="474960.SAMN05216180_2434"/>
<dbReference type="InterPro" id="IPR022625">
    <property type="entry name" value="TypeI_RM_Rsu_C"/>
</dbReference>
<dbReference type="RefSeq" id="WP_092755531.1">
    <property type="nucleotide sequence ID" value="NZ_FOCG01000002.1"/>
</dbReference>
<comment type="catalytic activity">
    <reaction evidence="1 11">
        <text>Endonucleolytic cleavage of DNA to give random double-stranded fragments with terminal 5'-phosphates, ATP is simultaneously hydrolyzed.</text>
        <dbReference type="EC" id="3.1.21.3"/>
    </reaction>
</comment>
<keyword evidence="6 11" id="KW-0680">Restriction system</keyword>
<comment type="similarity">
    <text evidence="2 11">Belongs to the HsdR family.</text>
</comment>
<dbReference type="CDD" id="cd22332">
    <property type="entry name" value="HsdR_N"/>
    <property type="match status" value="1"/>
</dbReference>
<dbReference type="CDD" id="cd18030">
    <property type="entry name" value="DEXHc_RE_I_HsdR"/>
    <property type="match status" value="1"/>
</dbReference>
<dbReference type="OrthoDB" id="9758243at2"/>
<proteinExistence type="inferred from homology"/>
<protein>
    <recommendedName>
        <fullName evidence="11">Type I restriction enzyme endonuclease subunit</fullName>
        <shortName evidence="11">R protein</shortName>
        <ecNumber evidence="11">3.1.21.3</ecNumber>
    </recommendedName>
    <alternativeName>
        <fullName evidence="11">Type-1 restriction enzyme R protein</fullName>
    </alternativeName>
</protein>
<dbReference type="Pfam" id="PF22679">
    <property type="entry name" value="T1R_D3-like"/>
    <property type="match status" value="1"/>
</dbReference>
<accession>A0A1H8CZU8</accession>
<keyword evidence="10 11" id="KW-0238">DNA-binding</keyword>
<dbReference type="GO" id="GO:0005524">
    <property type="term" value="F:ATP binding"/>
    <property type="evidence" value="ECO:0007669"/>
    <property type="project" value="UniProtKB-KW"/>
</dbReference>
<name>A0A1H8CZU8_9FIRM</name>
<dbReference type="CDD" id="cd18800">
    <property type="entry name" value="SF2_C_EcoR124I-like"/>
    <property type="match status" value="1"/>
</dbReference>
<feature type="domain" description="Helicase ATP-binding" evidence="12">
    <location>
        <begin position="302"/>
        <end position="439"/>
    </location>
</feature>
<evidence type="ECO:0000256" key="11">
    <source>
        <dbReference type="RuleBase" id="RU364115"/>
    </source>
</evidence>
<gene>
    <name evidence="13" type="ORF">SAMN05216180_2434</name>
</gene>
<keyword evidence="14" id="KW-1185">Reference proteome</keyword>
<dbReference type="Gene3D" id="1.20.58.2040">
    <property type="match status" value="1"/>
</dbReference>
<sequence length="1032" mass="119350">MCDYNPIAESNNFIVLDKYTKIDQCGATYQAEADLERELIEDLVSQGYDYLKDLTTSDKMLDNVRVQLQNLNGTHFTDDEWRRFCEEYLDKASDSLIDKTRKIHNDHIYDFVFDDGHIENIYLVNKNDITKNKLQVISQFEQTGTQANRYDVTILVNGLPMVQVELKKRGVAIKEAFNQVNRYSKESFNAENSLYKYLQICVISNGTDSRYFANTTKRDKNSFDFTMNWAKSDNTLIKDLKDFTATFFQKNTILNVLLNYSVFDSSNNLLIMRPYQIAATERILWKIKSSHQAKKWRTVEGGGYIWHTTGSGKTLTSFKAARLATELNFIDKVFFVVDRKDLDYQTMKEYQRFSPDSVNGSENTAGLKRNIEKDDNKIIVTTIQKLNNLIKSETELPVYNKQVVFIFDECHRSQFGEAQKNIHKKFKQYYQFGFTGTPIFPENALGAETTASVFGRELHSYVITDAIRDEKVLKFKVDYNDVRPRFNSIEMEQDEKKLSAAETKEALLHPERIKEISQYILNNFRIKTHRSHIGAKGFNAMFAVSSVNAAKLYYESLNNLQKDSEKPLKIATIFSFAANEEQSAIGEIVDETFEPTAMDSSAKEFLTMAINDYNRVFKTNFGVESKEFQNYYRDLANRVKKQEVDLLIVVGMFLTGFDAPTLNTLFVDKNLRYHGLIQAFSRTNRIYDSTKTFGNIVTFRNLEQATIDAITLFGDKNTKNVVLEKSYKEYMDGFKDIATGDARRGYIDVVKELNLRFPNVQDIVTEHDKKEFAKLFGEFLKVENILQNYDEFASLKALQSVDISDSKAVEEFKATHYLSDEDIAALQKIEVPQERSIQDYRSTYNDIREWLRREKVGNDKEKSSVDWDDVIFEVDLLKSQEINLDYILELIFEKNKKVKDKEALIDEVRRLIRSSTGNRAKESLIVDFINQTDLDEIQDKSDIIDAFFSFAQAVQKREAEELIREEELNVDAAKRYILTSLKKEYASENGTELNEILPKMSPLNPKYLTKKQSVFQKISAFVDKFKGVGGKV</sequence>
<dbReference type="Gene3D" id="3.90.1570.50">
    <property type="match status" value="2"/>
</dbReference>
<dbReference type="SUPFAM" id="SSF52540">
    <property type="entry name" value="P-loop containing nucleoside triphosphate hydrolases"/>
    <property type="match status" value="1"/>
</dbReference>
<dbReference type="GO" id="GO:0009035">
    <property type="term" value="F:type I site-specific deoxyribonuclease activity"/>
    <property type="evidence" value="ECO:0007669"/>
    <property type="project" value="UniProtKB-EC"/>
</dbReference>
<keyword evidence="7" id="KW-0255">Endonuclease</keyword>
<evidence type="ECO:0000313" key="13">
    <source>
        <dbReference type="EMBL" id="SEN00603.1"/>
    </source>
</evidence>
<dbReference type="InterPro" id="IPR004473">
    <property type="entry name" value="Restrct_endonuc_typeI_HsdR"/>
</dbReference>
<evidence type="ECO:0000256" key="9">
    <source>
        <dbReference type="ARBA" id="ARBA00022840"/>
    </source>
</evidence>
<dbReference type="GO" id="GO:0009307">
    <property type="term" value="P:DNA restriction-modification system"/>
    <property type="evidence" value="ECO:0007669"/>
    <property type="project" value="UniProtKB-KW"/>
</dbReference>